<comment type="function">
    <text evidence="9 10">Catalyzes the prenylation of para-hydroxybenzoate (PHB) with an all-trans polyprenyl group. Mediates the second step in the final reaction sequence of coenzyme Q (CoQ) biosynthesis, which is the condensation of the polyisoprenoid side chain with PHB, generating the first membrane-bound Q intermediate.</text>
</comment>
<evidence type="ECO:0000256" key="6">
    <source>
        <dbReference type="ARBA" id="ARBA00022989"/>
    </source>
</evidence>
<dbReference type="AlphaFoldDB" id="A0A2G5BJB8"/>
<evidence type="ECO:0000256" key="4">
    <source>
        <dbReference type="ARBA" id="ARBA00022679"/>
    </source>
</evidence>
<evidence type="ECO:0000256" key="5">
    <source>
        <dbReference type="ARBA" id="ARBA00022692"/>
    </source>
</evidence>
<keyword evidence="5 10" id="KW-0812">Transmembrane</keyword>
<dbReference type="InterPro" id="IPR006370">
    <property type="entry name" value="HB_polyprenyltransferase-like"/>
</dbReference>
<dbReference type="FunFam" id="1.10.357.140:FF:000003">
    <property type="entry name" value="4-hydroxybenzoate polyprenyltransferase, mitochondrial"/>
    <property type="match status" value="1"/>
</dbReference>
<dbReference type="InterPro" id="IPR044878">
    <property type="entry name" value="UbiA_sf"/>
</dbReference>
<evidence type="ECO:0000313" key="12">
    <source>
        <dbReference type="Proteomes" id="UP000242474"/>
    </source>
</evidence>
<reference evidence="11 12" key="1">
    <citation type="journal article" date="2015" name="Genome Biol. Evol.">
        <title>Phylogenomic analyses indicate that early fungi evolved digesting cell walls of algal ancestors of land plants.</title>
        <authorList>
            <person name="Chang Y."/>
            <person name="Wang S."/>
            <person name="Sekimoto S."/>
            <person name="Aerts A.L."/>
            <person name="Choi C."/>
            <person name="Clum A."/>
            <person name="LaButti K.M."/>
            <person name="Lindquist E.A."/>
            <person name="Yee Ngan C."/>
            <person name="Ohm R.A."/>
            <person name="Salamov A.A."/>
            <person name="Grigoriev I.V."/>
            <person name="Spatafora J.W."/>
            <person name="Berbee M.L."/>
        </authorList>
    </citation>
    <scope>NUCLEOTIDE SEQUENCE [LARGE SCALE GENOMIC DNA]</scope>
    <source>
        <strain evidence="11 12">NRRL 1564</strain>
    </source>
</reference>
<dbReference type="EC" id="2.5.1.39" evidence="10"/>
<dbReference type="GO" id="GO:0005743">
    <property type="term" value="C:mitochondrial inner membrane"/>
    <property type="evidence" value="ECO:0007669"/>
    <property type="project" value="UniProtKB-SubCell"/>
</dbReference>
<dbReference type="CDD" id="cd13959">
    <property type="entry name" value="PT_UbiA_COQ2"/>
    <property type="match status" value="1"/>
</dbReference>
<feature type="transmembrane region" description="Helical" evidence="10">
    <location>
        <begin position="258"/>
        <end position="275"/>
    </location>
</feature>
<dbReference type="InterPro" id="IPR000537">
    <property type="entry name" value="UbiA_prenyltransferase"/>
</dbReference>
<feature type="transmembrane region" description="Helical" evidence="10">
    <location>
        <begin position="390"/>
        <end position="409"/>
    </location>
</feature>
<evidence type="ECO:0000256" key="9">
    <source>
        <dbReference type="ARBA" id="ARBA00058997"/>
    </source>
</evidence>
<feature type="transmembrane region" description="Helical" evidence="10">
    <location>
        <begin position="204"/>
        <end position="225"/>
    </location>
</feature>
<dbReference type="InterPro" id="IPR030470">
    <property type="entry name" value="UbiA_prenylTrfase_CS"/>
</dbReference>
<dbReference type="UniPathway" id="UPA00232"/>
<keyword evidence="10" id="KW-0496">Mitochondrion</keyword>
<keyword evidence="7 10" id="KW-0472">Membrane</keyword>
<gene>
    <name evidence="11" type="ORF">COEREDRAFT_79574</name>
</gene>
<evidence type="ECO:0000256" key="8">
    <source>
        <dbReference type="ARBA" id="ARBA00052313"/>
    </source>
</evidence>
<accession>A0A2G5BJB8</accession>
<dbReference type="InterPro" id="IPR039653">
    <property type="entry name" value="Prenyltransferase"/>
</dbReference>
<dbReference type="PROSITE" id="PS00943">
    <property type="entry name" value="UBIA"/>
    <property type="match status" value="1"/>
</dbReference>
<evidence type="ECO:0000256" key="10">
    <source>
        <dbReference type="HAMAP-Rule" id="MF_03189"/>
    </source>
</evidence>
<evidence type="ECO:0000313" key="11">
    <source>
        <dbReference type="EMBL" id="PIA19071.1"/>
    </source>
</evidence>
<dbReference type="PANTHER" id="PTHR11048:SF28">
    <property type="entry name" value="4-HYDROXYBENZOATE POLYPRENYLTRANSFERASE, MITOCHONDRIAL"/>
    <property type="match status" value="1"/>
</dbReference>
<dbReference type="Gene3D" id="1.10.357.140">
    <property type="entry name" value="UbiA prenyltransferase"/>
    <property type="match status" value="1"/>
</dbReference>
<dbReference type="STRING" id="763665.A0A2G5BJB8"/>
<keyword evidence="6 10" id="KW-1133">Transmembrane helix</keyword>
<dbReference type="NCBIfam" id="TIGR01474">
    <property type="entry name" value="ubiA_proteo"/>
    <property type="match status" value="1"/>
</dbReference>
<dbReference type="EMBL" id="KZ303488">
    <property type="protein sequence ID" value="PIA19071.1"/>
    <property type="molecule type" value="Genomic_DNA"/>
</dbReference>
<comment type="pathway">
    <text evidence="10">Cofactor biosynthesis; ubiquinone biosynthesis.</text>
</comment>
<dbReference type="OrthoDB" id="18170at2759"/>
<evidence type="ECO:0000256" key="7">
    <source>
        <dbReference type="ARBA" id="ARBA00023136"/>
    </source>
</evidence>
<comment type="catalytic activity">
    <reaction evidence="8 10">
        <text>an all-trans-polyprenyl diphosphate + 4-hydroxybenzoate = a 4-hydroxy-3-(all-trans-polyprenyl)benzoate + diphosphate</text>
        <dbReference type="Rhea" id="RHEA:44504"/>
        <dbReference type="Rhea" id="RHEA-COMP:9514"/>
        <dbReference type="Rhea" id="RHEA-COMP:9564"/>
        <dbReference type="ChEBI" id="CHEBI:17879"/>
        <dbReference type="ChEBI" id="CHEBI:33019"/>
        <dbReference type="ChEBI" id="CHEBI:58914"/>
        <dbReference type="ChEBI" id="CHEBI:78396"/>
        <dbReference type="EC" id="2.5.1.39"/>
    </reaction>
</comment>
<dbReference type="GO" id="GO:0008412">
    <property type="term" value="F:4-hydroxybenzoate polyprenyltransferase activity"/>
    <property type="evidence" value="ECO:0007669"/>
    <property type="project" value="UniProtKB-EC"/>
</dbReference>
<dbReference type="FunFam" id="1.20.120.1780:FF:000001">
    <property type="entry name" value="4-hydroxybenzoate octaprenyltransferase"/>
    <property type="match status" value="1"/>
</dbReference>
<proteinExistence type="inferred from homology"/>
<feature type="transmembrane region" description="Helical" evidence="10">
    <location>
        <begin position="351"/>
        <end position="370"/>
    </location>
</feature>
<dbReference type="Pfam" id="PF01040">
    <property type="entry name" value="UbiA"/>
    <property type="match status" value="1"/>
</dbReference>
<keyword evidence="10" id="KW-0999">Mitochondrion inner membrane</keyword>
<feature type="transmembrane region" description="Helical" evidence="10">
    <location>
        <begin position="281"/>
        <end position="298"/>
    </location>
</feature>
<feature type="transmembrane region" description="Helical" evidence="10">
    <location>
        <begin position="135"/>
        <end position="157"/>
    </location>
</feature>
<comment type="subcellular location">
    <subcellularLocation>
        <location evidence="2 10">Mitochondrion inner membrane</location>
        <topology evidence="2 10">Multi-pass membrane protein</topology>
        <orientation evidence="2 10">Matrix side</orientation>
    </subcellularLocation>
</comment>
<keyword evidence="4 10" id="KW-0808">Transferase</keyword>
<evidence type="ECO:0000256" key="1">
    <source>
        <dbReference type="ARBA" id="ARBA00001946"/>
    </source>
</evidence>
<comment type="cofactor">
    <cofactor evidence="1 10">
        <name>Mg(2+)</name>
        <dbReference type="ChEBI" id="CHEBI:18420"/>
    </cofactor>
</comment>
<keyword evidence="10" id="KW-0831">Ubiquinone biosynthesis</keyword>
<sequence length="417" mass="46019">MPVCLAPSGSSTLFRRALQPRRLCWSQWKGAIGTATHHNISSTCSIEPFFVNSRVMQKTFARYRHTASVLAVVSAAVKNNPRYFSSSYPVRSSVGAEKNAAAPPKLVYGSFIEKFPEALRPYLYLSRIDKPIGTWLLYWPCTWGIGMAAFSTGLPVVEMAKMMALFGTGAIAMRGAGCSINDMWDVKFDKMVERTKTRPIASGVISRPRAFAFLGAQLSVGLAVLLQLNPYTIMFCFGSMPLVVIYPFMKRITYWPQLVLGFAYNWGALAGWSAISGGMNWSVVLPLYAAGVSWTLVYDTIYGHQDKRDDIVAGVKSTSLLFGDKTKTVLSGFSASTIGLLCLSGYMNGQGIPFIITVVGAGSAHLVWQLWHVDINNPNICWNVFKSNAWFGAIVFSAIMADLAYIRFFTSKDQEER</sequence>
<protein>
    <recommendedName>
        <fullName evidence="10">4-hydroxybenzoate polyprenyltransferase, mitochondrial</fullName>
        <shortName evidence="10">4-HB polyprenyltransferase</shortName>
        <ecNumber evidence="10">2.5.1.39</ecNumber>
    </recommendedName>
    <alternativeName>
        <fullName evidence="10">Para-hydroxybenzoate--polyprenyltransferase</fullName>
        <shortName evidence="10">PHB:PPT</shortName>
        <shortName evidence="10">PHB:polyprenyltransferase</shortName>
    </alternativeName>
</protein>
<dbReference type="Proteomes" id="UP000242474">
    <property type="component" value="Unassembled WGS sequence"/>
</dbReference>
<dbReference type="PANTHER" id="PTHR11048">
    <property type="entry name" value="PRENYLTRANSFERASES"/>
    <property type="match status" value="1"/>
</dbReference>
<keyword evidence="12" id="KW-1185">Reference proteome</keyword>
<evidence type="ECO:0000256" key="2">
    <source>
        <dbReference type="ARBA" id="ARBA00004292"/>
    </source>
</evidence>
<keyword evidence="10" id="KW-0414">Isoprene biosynthesis</keyword>
<dbReference type="GO" id="GO:0008299">
    <property type="term" value="P:isoprenoid biosynthetic process"/>
    <property type="evidence" value="ECO:0007669"/>
    <property type="project" value="UniProtKB-UniRule"/>
</dbReference>
<dbReference type="GO" id="GO:0006744">
    <property type="term" value="P:ubiquinone biosynthetic process"/>
    <property type="evidence" value="ECO:0007669"/>
    <property type="project" value="UniProtKB-UniRule"/>
</dbReference>
<name>A0A2G5BJB8_COERN</name>
<dbReference type="HAMAP" id="MF_01635">
    <property type="entry name" value="UbiA"/>
    <property type="match status" value="1"/>
</dbReference>
<evidence type="ECO:0000256" key="3">
    <source>
        <dbReference type="ARBA" id="ARBA00005985"/>
    </source>
</evidence>
<organism evidence="11 12">
    <name type="scientific">Coemansia reversa (strain ATCC 12441 / NRRL 1564)</name>
    <dbReference type="NCBI Taxonomy" id="763665"/>
    <lineage>
        <taxon>Eukaryota</taxon>
        <taxon>Fungi</taxon>
        <taxon>Fungi incertae sedis</taxon>
        <taxon>Zoopagomycota</taxon>
        <taxon>Kickxellomycotina</taxon>
        <taxon>Kickxellomycetes</taxon>
        <taxon>Kickxellales</taxon>
        <taxon>Kickxellaceae</taxon>
        <taxon>Coemansia</taxon>
    </lineage>
</organism>
<comment type="similarity">
    <text evidence="3 10">Belongs to the UbiA prenyltransferase family.</text>
</comment>